<keyword evidence="3 7" id="KW-0436">Ligase</keyword>
<feature type="binding site" evidence="7">
    <location>
        <position position="402"/>
    </location>
    <ligand>
        <name>ATP</name>
        <dbReference type="ChEBI" id="CHEBI:30616"/>
    </ligand>
</feature>
<feature type="binding site" evidence="7">
    <location>
        <position position="186"/>
    </location>
    <ligand>
        <name>L-glutamine</name>
        <dbReference type="ChEBI" id="CHEBI:58359"/>
    </ligand>
</feature>
<dbReference type="UniPathway" id="UPA00253">
    <property type="reaction ID" value="UER00334"/>
</dbReference>
<accession>A0A437QK90</accession>
<gene>
    <name evidence="7" type="primary">nadE</name>
    <name evidence="11" type="ORF">EOI86_19030</name>
</gene>
<dbReference type="GO" id="GO:0003952">
    <property type="term" value="F:NAD+ synthase (glutamine-hydrolyzing) activity"/>
    <property type="evidence" value="ECO:0007669"/>
    <property type="project" value="UniProtKB-UniRule"/>
</dbReference>
<dbReference type="Proteomes" id="UP000287447">
    <property type="component" value="Unassembled WGS sequence"/>
</dbReference>
<dbReference type="RefSeq" id="WP_127767216.1">
    <property type="nucleotide sequence ID" value="NZ_SADE01000003.1"/>
</dbReference>
<dbReference type="PANTHER" id="PTHR23090:SF9">
    <property type="entry name" value="GLUTAMINE-DEPENDENT NAD(+) SYNTHETASE"/>
    <property type="match status" value="1"/>
</dbReference>
<dbReference type="GO" id="GO:0005737">
    <property type="term" value="C:cytoplasm"/>
    <property type="evidence" value="ECO:0007669"/>
    <property type="project" value="InterPro"/>
</dbReference>
<dbReference type="FunFam" id="3.40.50.620:FF:000106">
    <property type="entry name" value="Glutamine-dependent NAD(+) synthetase"/>
    <property type="match status" value="1"/>
</dbReference>
<comment type="caution">
    <text evidence="7">Lacks conserved residue(s) required for the propagation of feature annotation.</text>
</comment>
<feature type="binding site" evidence="7">
    <location>
        <position position="378"/>
    </location>
    <ligand>
        <name>deamido-NAD(+)</name>
        <dbReference type="ChEBI" id="CHEBI:58437"/>
        <note>ligand shared between two neighboring subunits</note>
    </ligand>
</feature>
<dbReference type="SUPFAM" id="SSF52402">
    <property type="entry name" value="Adenine nucleotide alpha hydrolases-like"/>
    <property type="match status" value="1"/>
</dbReference>
<dbReference type="Pfam" id="PF00795">
    <property type="entry name" value="CN_hydrolase"/>
    <property type="match status" value="1"/>
</dbReference>
<sequence>MTDRLRIALCQANPTVGAIAANVEKVRAARAEAAAANADLMLFTELVISGYPPEDLVLKPFFLDKIEAAVRDLAHDTADDGPAMLVTAPWRGEKQTHAKAHNAVLLLAGGEIVAVRHKVDLPNYGVFDEKRVFIPGDMPGPISFKGVRIGVPICEDIWTPDVIECLEESGAEFFLVPNGSPFEVDKPDFRIQLVTNRVVESGLALAYLNQVGGQDELVFDGASFVLNGDRSLPVQGPAFEEAILMTDWVRGPDGWYCEPGTKVPPPDRLAGMYKALVLGLRDYVEKNGFPGVVLGMSGGIDSALSAAVAVDALGADKVHCLMMPSPYTSRESLEDAAEAARLLGAKLDEVGIEPAMKAFEGMLAPLFEGLAADTTEENIQARSRGLVLMSMSNKLGYMLLTTGNKSEMSVGYATLYGDMCGGYSVLKDVYKMDVFALCRWRNENKPSGVLGPDGAVMPERIITKPPSAELKPDQTDQDSLPPYEVLDDILAGLIEGEQSVDEIVARGHDPETVQRVWRMLDLAEYKRRQAPPGVKVTSRAFGKDRRYPITNAFRKIL</sequence>
<feature type="active site" description="Nucleophile; for glutaminase activity" evidence="7">
    <location>
        <position position="154"/>
    </location>
</feature>
<dbReference type="GO" id="GO:0004359">
    <property type="term" value="F:glutaminase activity"/>
    <property type="evidence" value="ECO:0007669"/>
    <property type="project" value="InterPro"/>
</dbReference>
<dbReference type="Gene3D" id="3.60.110.10">
    <property type="entry name" value="Carbon-nitrogen hydrolase"/>
    <property type="match status" value="1"/>
</dbReference>
<dbReference type="InterPro" id="IPR003010">
    <property type="entry name" value="C-N_Hydrolase"/>
</dbReference>
<feature type="binding site" evidence="7">
    <location>
        <position position="124"/>
    </location>
    <ligand>
        <name>L-glutamine</name>
        <dbReference type="ChEBI" id="CHEBI:58359"/>
    </ligand>
</feature>
<evidence type="ECO:0000313" key="11">
    <source>
        <dbReference type="EMBL" id="RVU34928.1"/>
    </source>
</evidence>
<comment type="similarity">
    <text evidence="2 7 8">In the C-terminal section; belongs to the NAD synthetase family.</text>
</comment>
<keyword evidence="5 7" id="KW-0067">ATP-binding</keyword>
<dbReference type="EMBL" id="SADE01000003">
    <property type="protein sequence ID" value="RVU34928.1"/>
    <property type="molecule type" value="Genomic_DNA"/>
</dbReference>
<dbReference type="NCBIfam" id="TIGR00552">
    <property type="entry name" value="nadE"/>
    <property type="match status" value="1"/>
</dbReference>
<name>A0A437QK90_9PROT</name>
<keyword evidence="12" id="KW-1185">Reference proteome</keyword>
<dbReference type="InterPro" id="IPR022310">
    <property type="entry name" value="NAD/GMP_synthase"/>
</dbReference>
<evidence type="ECO:0000256" key="1">
    <source>
        <dbReference type="ARBA" id="ARBA00005188"/>
    </source>
</evidence>
<dbReference type="Gene3D" id="3.40.50.620">
    <property type="entry name" value="HUPs"/>
    <property type="match status" value="1"/>
</dbReference>
<dbReference type="InterPro" id="IPR014729">
    <property type="entry name" value="Rossmann-like_a/b/a_fold"/>
</dbReference>
<evidence type="ECO:0000313" key="12">
    <source>
        <dbReference type="Proteomes" id="UP000287447"/>
    </source>
</evidence>
<dbReference type="InterPro" id="IPR003694">
    <property type="entry name" value="NAD_synthase"/>
</dbReference>
<dbReference type="GO" id="GO:0005524">
    <property type="term" value="F:ATP binding"/>
    <property type="evidence" value="ECO:0007669"/>
    <property type="project" value="UniProtKB-UniRule"/>
</dbReference>
<dbReference type="SUPFAM" id="SSF56317">
    <property type="entry name" value="Carbon-nitrogen hydrolase"/>
    <property type="match status" value="1"/>
</dbReference>
<dbReference type="CDD" id="cd07570">
    <property type="entry name" value="GAT_Gln-NAD-synth"/>
    <property type="match status" value="1"/>
</dbReference>
<feature type="binding site" evidence="7">
    <location>
        <position position="180"/>
    </location>
    <ligand>
        <name>L-glutamine</name>
        <dbReference type="ChEBI" id="CHEBI:58359"/>
    </ligand>
</feature>
<evidence type="ECO:0000256" key="7">
    <source>
        <dbReference type="HAMAP-Rule" id="MF_02090"/>
    </source>
</evidence>
<evidence type="ECO:0000256" key="6">
    <source>
        <dbReference type="ARBA" id="ARBA00023027"/>
    </source>
</evidence>
<proteinExistence type="inferred from homology"/>
<evidence type="ECO:0000256" key="4">
    <source>
        <dbReference type="ARBA" id="ARBA00022741"/>
    </source>
</evidence>
<protein>
    <recommendedName>
        <fullName evidence="7 8">Glutamine-dependent NAD(+) synthetase</fullName>
        <ecNumber evidence="7 8">6.3.5.1</ecNumber>
    </recommendedName>
    <alternativeName>
        <fullName evidence="7 8">NAD(+) synthase [glutamine-hydrolyzing]</fullName>
    </alternativeName>
</protein>
<feature type="active site" description="For glutaminase activity" evidence="7">
    <location>
        <position position="118"/>
    </location>
</feature>
<dbReference type="AlphaFoldDB" id="A0A437QK90"/>
<comment type="caution">
    <text evidence="11">The sequence shown here is derived from an EMBL/GenBank/DDBJ whole genome shotgun (WGS) entry which is preliminary data.</text>
</comment>
<evidence type="ECO:0000256" key="3">
    <source>
        <dbReference type="ARBA" id="ARBA00022598"/>
    </source>
</evidence>
<reference evidence="12" key="1">
    <citation type="submission" date="2019-01" db="EMBL/GenBank/DDBJ databases">
        <title>Gri0909 isolated from a small marine red alga.</title>
        <authorList>
            <person name="Kim J."/>
            <person name="Jeong S.E."/>
            <person name="Jeon C.O."/>
        </authorList>
    </citation>
    <scope>NUCLEOTIDE SEQUENCE [LARGE SCALE GENOMIC DNA]</scope>
    <source>
        <strain evidence="12">Gri0909</strain>
    </source>
</reference>
<dbReference type="InterPro" id="IPR014445">
    <property type="entry name" value="Gln-dep_NAD_synthase"/>
</dbReference>
<dbReference type="NCBIfam" id="NF010588">
    <property type="entry name" value="PRK13981.1"/>
    <property type="match status" value="1"/>
</dbReference>
<dbReference type="CDD" id="cd00553">
    <property type="entry name" value="NAD_synthase"/>
    <property type="match status" value="1"/>
</dbReference>
<evidence type="ECO:0000259" key="10">
    <source>
        <dbReference type="PROSITE" id="PS50263"/>
    </source>
</evidence>
<dbReference type="EC" id="6.3.5.1" evidence="7 8"/>
<feature type="domain" description="CN hydrolase" evidence="10">
    <location>
        <begin position="5"/>
        <end position="251"/>
    </location>
</feature>
<feature type="active site" description="Proton acceptor; for glutaminase activity" evidence="7">
    <location>
        <position position="45"/>
    </location>
</feature>
<dbReference type="PANTHER" id="PTHR23090">
    <property type="entry name" value="NH 3 /GLUTAMINE-DEPENDENT NAD + SYNTHETASE"/>
    <property type="match status" value="1"/>
</dbReference>
<comment type="pathway">
    <text evidence="1 7 8">Cofactor biosynthesis; NAD(+) biosynthesis; NAD(+) from deamido-NAD(+) (L-Gln route): step 1/1.</text>
</comment>
<feature type="binding site" evidence="7">
    <location>
        <position position="526"/>
    </location>
    <ligand>
        <name>deamido-NAD(+)</name>
        <dbReference type="ChEBI" id="CHEBI:58437"/>
        <note>ligand shared between two neighboring subunits</note>
    </ligand>
</feature>
<dbReference type="HAMAP" id="MF_02090">
    <property type="entry name" value="NadE_glutamine_dep"/>
    <property type="match status" value="1"/>
</dbReference>
<dbReference type="GO" id="GO:0009435">
    <property type="term" value="P:NAD+ biosynthetic process"/>
    <property type="evidence" value="ECO:0007669"/>
    <property type="project" value="UniProtKB-UniRule"/>
</dbReference>
<evidence type="ECO:0000256" key="5">
    <source>
        <dbReference type="ARBA" id="ARBA00022840"/>
    </source>
</evidence>
<dbReference type="PIRSF" id="PIRSF006630">
    <property type="entry name" value="NADS_GAT"/>
    <property type="match status" value="1"/>
</dbReference>
<evidence type="ECO:0000256" key="9">
    <source>
        <dbReference type="RuleBase" id="RU003811"/>
    </source>
</evidence>
<feature type="binding site" evidence="7">
    <location>
        <begin position="295"/>
        <end position="302"/>
    </location>
    <ligand>
        <name>ATP</name>
        <dbReference type="ChEBI" id="CHEBI:30616"/>
    </ligand>
</feature>
<keyword evidence="6 7" id="KW-0520">NAD</keyword>
<feature type="binding site" evidence="7">
    <location>
        <position position="407"/>
    </location>
    <ligand>
        <name>deamido-NAD(+)</name>
        <dbReference type="ChEBI" id="CHEBI:58437"/>
        <note>ligand shared between two neighboring subunits</note>
    </ligand>
</feature>
<comment type="similarity">
    <text evidence="9">Belongs to the NAD synthetase family.</text>
</comment>
<dbReference type="OrthoDB" id="9760188at2"/>
<evidence type="ECO:0000256" key="8">
    <source>
        <dbReference type="PIRNR" id="PIRNR006630"/>
    </source>
</evidence>
<dbReference type="GO" id="GO:0008795">
    <property type="term" value="F:NAD+ synthase activity"/>
    <property type="evidence" value="ECO:0007669"/>
    <property type="project" value="UniProtKB-UniRule"/>
</dbReference>
<comment type="function">
    <text evidence="7">Catalyzes the ATP-dependent amidation of deamido-NAD to form NAD. Uses L-glutamine as a nitrogen source.</text>
</comment>
<comment type="catalytic activity">
    <reaction evidence="7 8">
        <text>deamido-NAD(+) + L-glutamine + ATP + H2O = L-glutamate + AMP + diphosphate + NAD(+) + H(+)</text>
        <dbReference type="Rhea" id="RHEA:24384"/>
        <dbReference type="ChEBI" id="CHEBI:15377"/>
        <dbReference type="ChEBI" id="CHEBI:15378"/>
        <dbReference type="ChEBI" id="CHEBI:29985"/>
        <dbReference type="ChEBI" id="CHEBI:30616"/>
        <dbReference type="ChEBI" id="CHEBI:33019"/>
        <dbReference type="ChEBI" id="CHEBI:57540"/>
        <dbReference type="ChEBI" id="CHEBI:58359"/>
        <dbReference type="ChEBI" id="CHEBI:58437"/>
        <dbReference type="ChEBI" id="CHEBI:456215"/>
        <dbReference type="EC" id="6.3.5.1"/>
    </reaction>
</comment>
<dbReference type="InterPro" id="IPR036526">
    <property type="entry name" value="C-N_Hydrolase_sf"/>
</dbReference>
<keyword evidence="4 7" id="KW-0547">Nucleotide-binding</keyword>
<dbReference type="Pfam" id="PF02540">
    <property type="entry name" value="NAD_synthase"/>
    <property type="match status" value="1"/>
</dbReference>
<dbReference type="PROSITE" id="PS50263">
    <property type="entry name" value="CN_HYDROLASE"/>
    <property type="match status" value="1"/>
</dbReference>
<evidence type="ECO:0000256" key="2">
    <source>
        <dbReference type="ARBA" id="ARBA00007145"/>
    </source>
</evidence>
<organism evidence="11 12">
    <name type="scientific">Hwanghaeella grinnelliae</name>
    <dbReference type="NCBI Taxonomy" id="2500179"/>
    <lineage>
        <taxon>Bacteria</taxon>
        <taxon>Pseudomonadati</taxon>
        <taxon>Pseudomonadota</taxon>
        <taxon>Alphaproteobacteria</taxon>
        <taxon>Rhodospirillales</taxon>
        <taxon>Rhodospirillaceae</taxon>
        <taxon>Hwanghaeella</taxon>
    </lineage>
</organism>